<dbReference type="PANTHER" id="PTHR42742">
    <property type="entry name" value="TRANSCRIPTIONAL REPRESSOR MPRA"/>
    <property type="match status" value="1"/>
</dbReference>
<comment type="similarity">
    <text evidence="3 8">Belongs to the mannose-6-phosphate isomerase type 1 family.</text>
</comment>
<evidence type="ECO:0000256" key="5">
    <source>
        <dbReference type="ARBA" id="ARBA00022723"/>
    </source>
</evidence>
<keyword evidence="7 8" id="KW-0413">Isomerase</keyword>
<comment type="catalytic activity">
    <reaction evidence="1 8">
        <text>D-mannose 6-phosphate = D-fructose 6-phosphate</text>
        <dbReference type="Rhea" id="RHEA:12356"/>
        <dbReference type="ChEBI" id="CHEBI:58735"/>
        <dbReference type="ChEBI" id="CHEBI:61527"/>
        <dbReference type="EC" id="5.3.1.8"/>
    </reaction>
</comment>
<sequence length="322" mass="36490">MLLSKPERKGTMILKVEPVFQERIWGGRKLSTLFNYKIPDGNIGECWGISAHPNGMSYVLAGEYKGMSLAELWKNHRYLFGEYKNEEFPLLIKLLDAREDLSVQVHPNDDQAQRLEGEPYGKTECWYVVDAEPDAELILGHRAKTKSEFLERIEHGQWDDLLCRMPVKKGDFIYVPSGTIHAIGKGIVILETQQSSDTTYRVYDFDRVDATGNLRELHLEKALAVTNFPNEQVVIVPETIKVPDGTITTLVETNEFNVYHMNVQTGFNLSSLNRFRLISILKGNGQIDGVDVQQGDHLIVTAHHQSLSVVGTMEWITSDCIL</sequence>
<feature type="domain" description="Phosphomannose isomerase type I catalytic" evidence="9">
    <location>
        <begin position="13"/>
        <end position="115"/>
    </location>
</feature>
<proteinExistence type="inferred from homology"/>
<dbReference type="Pfam" id="PF20511">
    <property type="entry name" value="PMI_typeI_cat"/>
    <property type="match status" value="1"/>
</dbReference>
<name>A0ABW2PRI7_9BACL</name>
<evidence type="ECO:0000313" key="11">
    <source>
        <dbReference type="EMBL" id="MFC7390785.1"/>
    </source>
</evidence>
<dbReference type="PANTHER" id="PTHR42742:SF3">
    <property type="entry name" value="FRUCTOKINASE"/>
    <property type="match status" value="1"/>
</dbReference>
<dbReference type="RefSeq" id="WP_251130688.1">
    <property type="nucleotide sequence ID" value="NZ_JANIEL010000118.1"/>
</dbReference>
<reference evidence="12" key="1">
    <citation type="journal article" date="2019" name="Int. J. Syst. Evol. Microbiol.">
        <title>The Global Catalogue of Microorganisms (GCM) 10K type strain sequencing project: providing services to taxonomists for standard genome sequencing and annotation.</title>
        <authorList>
            <consortium name="The Broad Institute Genomics Platform"/>
            <consortium name="The Broad Institute Genome Sequencing Center for Infectious Disease"/>
            <person name="Wu L."/>
            <person name="Ma J."/>
        </authorList>
    </citation>
    <scope>NUCLEOTIDE SEQUENCE [LARGE SCALE GENOMIC DNA]</scope>
    <source>
        <strain evidence="12">CCUG 55590</strain>
    </source>
</reference>
<dbReference type="NCBIfam" id="TIGR00218">
    <property type="entry name" value="manA"/>
    <property type="match status" value="1"/>
</dbReference>
<comment type="cofactor">
    <cofactor evidence="2 8">
        <name>Zn(2+)</name>
        <dbReference type="ChEBI" id="CHEBI:29105"/>
    </cofactor>
</comment>
<dbReference type="InterPro" id="IPR046457">
    <property type="entry name" value="PMI_typeI_cat"/>
</dbReference>
<evidence type="ECO:0000259" key="10">
    <source>
        <dbReference type="Pfam" id="PF21621"/>
    </source>
</evidence>
<evidence type="ECO:0000256" key="2">
    <source>
        <dbReference type="ARBA" id="ARBA00001947"/>
    </source>
</evidence>
<evidence type="ECO:0000256" key="3">
    <source>
        <dbReference type="ARBA" id="ARBA00010772"/>
    </source>
</evidence>
<evidence type="ECO:0000256" key="8">
    <source>
        <dbReference type="PIRNR" id="PIRNR036894"/>
    </source>
</evidence>
<dbReference type="InterPro" id="IPR049071">
    <property type="entry name" value="MPI_cupin_dom"/>
</dbReference>
<dbReference type="Proteomes" id="UP001596439">
    <property type="component" value="Unassembled WGS sequence"/>
</dbReference>
<dbReference type="PIRSF" id="PIRSF036894">
    <property type="entry name" value="PMI_Firm_short"/>
    <property type="match status" value="1"/>
</dbReference>
<keyword evidence="12" id="KW-1185">Reference proteome</keyword>
<keyword evidence="5 8" id="KW-0479">Metal-binding</keyword>
<evidence type="ECO:0000313" key="12">
    <source>
        <dbReference type="Proteomes" id="UP001596439"/>
    </source>
</evidence>
<dbReference type="InterPro" id="IPR011051">
    <property type="entry name" value="RmlC_Cupin_sf"/>
</dbReference>
<evidence type="ECO:0000256" key="4">
    <source>
        <dbReference type="ARBA" id="ARBA00011956"/>
    </source>
</evidence>
<dbReference type="EMBL" id="JBHTCE010000002">
    <property type="protein sequence ID" value="MFC7390785.1"/>
    <property type="molecule type" value="Genomic_DNA"/>
</dbReference>
<dbReference type="InterPro" id="IPR014710">
    <property type="entry name" value="RmlC-like_jellyroll"/>
</dbReference>
<dbReference type="EC" id="5.3.1.8" evidence="4 8"/>
<dbReference type="Gene3D" id="2.60.120.10">
    <property type="entry name" value="Jelly Rolls"/>
    <property type="match status" value="2"/>
</dbReference>
<comment type="caution">
    <text evidence="11">The sequence shown here is derived from an EMBL/GenBank/DDBJ whole genome shotgun (WGS) entry which is preliminary data.</text>
</comment>
<evidence type="ECO:0000256" key="1">
    <source>
        <dbReference type="ARBA" id="ARBA00000757"/>
    </source>
</evidence>
<dbReference type="SUPFAM" id="SSF51182">
    <property type="entry name" value="RmlC-like cupins"/>
    <property type="match status" value="1"/>
</dbReference>
<evidence type="ECO:0000256" key="6">
    <source>
        <dbReference type="ARBA" id="ARBA00022833"/>
    </source>
</evidence>
<feature type="domain" description="Mannose-6-phosphate isomerase cupin" evidence="10">
    <location>
        <begin position="246"/>
        <end position="318"/>
    </location>
</feature>
<dbReference type="InterPro" id="IPR001250">
    <property type="entry name" value="Man6P_Isoase-1"/>
</dbReference>
<evidence type="ECO:0000256" key="7">
    <source>
        <dbReference type="ARBA" id="ARBA00023235"/>
    </source>
</evidence>
<dbReference type="GO" id="GO:0004476">
    <property type="term" value="F:mannose-6-phosphate isomerase activity"/>
    <property type="evidence" value="ECO:0007669"/>
    <property type="project" value="UniProtKB-EC"/>
</dbReference>
<dbReference type="InterPro" id="IPR051804">
    <property type="entry name" value="Carb_Metab_Reg_Kinase/Isom"/>
</dbReference>
<evidence type="ECO:0000259" key="9">
    <source>
        <dbReference type="Pfam" id="PF20511"/>
    </source>
</evidence>
<accession>A0ABW2PRI7</accession>
<protein>
    <recommendedName>
        <fullName evidence="4 8">Mannose-6-phosphate isomerase</fullName>
        <ecNumber evidence="4 8">5.3.1.8</ecNumber>
    </recommendedName>
</protein>
<dbReference type="InterPro" id="IPR014628">
    <property type="entry name" value="Man6P_isomerase_Firm_short"/>
</dbReference>
<dbReference type="CDD" id="cd07010">
    <property type="entry name" value="cupin_PMI_type_I_N_bac"/>
    <property type="match status" value="1"/>
</dbReference>
<organism evidence="11 12">
    <name type="scientific">Exiguobacterium aestuarii</name>
    <dbReference type="NCBI Taxonomy" id="273527"/>
    <lineage>
        <taxon>Bacteria</taxon>
        <taxon>Bacillati</taxon>
        <taxon>Bacillota</taxon>
        <taxon>Bacilli</taxon>
        <taxon>Bacillales</taxon>
        <taxon>Bacillales Family XII. Incertae Sedis</taxon>
        <taxon>Exiguobacterium</taxon>
    </lineage>
</organism>
<dbReference type="Pfam" id="PF21621">
    <property type="entry name" value="MPI_cupin_dom"/>
    <property type="match status" value="1"/>
</dbReference>
<keyword evidence="6 8" id="KW-0862">Zinc</keyword>
<gene>
    <name evidence="11" type="primary">manA</name>
    <name evidence="11" type="ORF">ACFQO8_11580</name>
</gene>